<dbReference type="InterPro" id="IPR001452">
    <property type="entry name" value="SH3_domain"/>
</dbReference>
<dbReference type="SUPFAM" id="SSF103657">
    <property type="entry name" value="BAR/IMD domain-like"/>
    <property type="match status" value="1"/>
</dbReference>
<accession>A0A1L0BFP5</accession>
<dbReference type="InterPro" id="IPR036028">
    <property type="entry name" value="SH3-like_dom_sf"/>
</dbReference>
<dbReference type="AlphaFoldDB" id="A0A1L0BFP5"/>
<evidence type="ECO:0000256" key="6">
    <source>
        <dbReference type="PROSITE-ProRule" id="PRU00192"/>
    </source>
</evidence>
<dbReference type="SUPFAM" id="SSF50044">
    <property type="entry name" value="SH3-domain"/>
    <property type="match status" value="1"/>
</dbReference>
<feature type="region of interest" description="Disordered" evidence="8">
    <location>
        <begin position="456"/>
        <end position="483"/>
    </location>
</feature>
<feature type="region of interest" description="Disordered" evidence="8">
    <location>
        <begin position="413"/>
        <end position="437"/>
    </location>
</feature>
<dbReference type="PROSITE" id="PS50002">
    <property type="entry name" value="SH3"/>
    <property type="match status" value="1"/>
</dbReference>
<evidence type="ECO:0000256" key="1">
    <source>
        <dbReference type="ARBA" id="ARBA00004245"/>
    </source>
</evidence>
<dbReference type="Proteomes" id="UP000182259">
    <property type="component" value="Chromosome I"/>
</dbReference>
<dbReference type="InterPro" id="IPR031160">
    <property type="entry name" value="F_BAR_dom"/>
</dbReference>
<gene>
    <name evidence="11" type="ORF">SAMEA4029009_CIC11G00000004774</name>
</gene>
<keyword evidence="3" id="KW-0963">Cytoplasm</keyword>
<dbReference type="InterPro" id="IPR027267">
    <property type="entry name" value="AH/BAR_dom_sf"/>
</dbReference>
<dbReference type="GO" id="GO:0120104">
    <property type="term" value="C:mitotic actomyosin contractile ring, proximal layer"/>
    <property type="evidence" value="ECO:0007669"/>
    <property type="project" value="TreeGrafter"/>
</dbReference>
<organism evidence="11 12">
    <name type="scientific">Sungouiella intermedia</name>
    <dbReference type="NCBI Taxonomy" id="45354"/>
    <lineage>
        <taxon>Eukaryota</taxon>
        <taxon>Fungi</taxon>
        <taxon>Dikarya</taxon>
        <taxon>Ascomycota</taxon>
        <taxon>Saccharomycotina</taxon>
        <taxon>Pichiomycetes</taxon>
        <taxon>Metschnikowiaceae</taxon>
        <taxon>Sungouiella</taxon>
    </lineage>
</organism>
<dbReference type="EMBL" id="LT635764">
    <property type="protein sequence ID" value="SGZ50415.1"/>
    <property type="molecule type" value="Genomic_DNA"/>
</dbReference>
<comment type="subcellular location">
    <subcellularLocation>
        <location evidence="1">Cytoplasm</location>
        <location evidence="1">Cytoskeleton</location>
    </subcellularLocation>
</comment>
<dbReference type="GO" id="GO:0030036">
    <property type="term" value="P:actin cytoskeleton organization"/>
    <property type="evidence" value="ECO:0007669"/>
    <property type="project" value="UniProtKB-ARBA"/>
</dbReference>
<protein>
    <submittedName>
        <fullName evidence="11">CIC11C00000004774</fullName>
    </submittedName>
</protein>
<dbReference type="PROSITE" id="PS51741">
    <property type="entry name" value="F_BAR"/>
    <property type="match status" value="1"/>
</dbReference>
<dbReference type="SMART" id="SM00326">
    <property type="entry name" value="SH3"/>
    <property type="match status" value="1"/>
</dbReference>
<evidence type="ECO:0000256" key="4">
    <source>
        <dbReference type="ARBA" id="ARBA00022553"/>
    </source>
</evidence>
<evidence type="ECO:0000256" key="7">
    <source>
        <dbReference type="PROSITE-ProRule" id="PRU01077"/>
    </source>
</evidence>
<dbReference type="GO" id="GO:0009898">
    <property type="term" value="C:cytoplasmic side of plasma membrane"/>
    <property type="evidence" value="ECO:0007669"/>
    <property type="project" value="TreeGrafter"/>
</dbReference>
<feature type="domain" description="F-BAR" evidence="10">
    <location>
        <begin position="9"/>
        <end position="262"/>
    </location>
</feature>
<feature type="region of interest" description="Disordered" evidence="8">
    <location>
        <begin position="349"/>
        <end position="370"/>
    </location>
</feature>
<dbReference type="InterPro" id="IPR001060">
    <property type="entry name" value="FCH_dom"/>
</dbReference>
<evidence type="ECO:0000256" key="5">
    <source>
        <dbReference type="ARBA" id="ARBA00023212"/>
    </source>
</evidence>
<keyword evidence="7" id="KW-0175">Coiled coil</keyword>
<dbReference type="PANTHER" id="PTHR23065:SF7">
    <property type="entry name" value="NOSTRIN, ISOFORM H"/>
    <property type="match status" value="1"/>
</dbReference>
<proteinExistence type="predicted"/>
<sequence>MPAAMIPERAFVNQFWGPQDGGFAVAQAKIKDSVAMLEELLHYYRERIAIEKDYHKKLEKLNNQVLGSGEIGTLKVALDKLQIESKNMISKHHKFSRSLTLQNYEKLHNFYQIYVKNTTKLETHMQKVISRKHDCFNRLETAKEKFRMESSQVKSLTLLCQTTWGKELDRNTMKLNKLRMELEGSRRVYQATLKRYNDIHEIWVRDWAIALLNLYQLEIERIQMCKLNCFSYCNNIALLCVDLDQCADVARNSFAKVAAPNDIHDFAITYGSGDKIPNAPVFVDFLNGMDEDCLEKPPYTVANFKDPDFSQILTRTFSVQSDMAGGQRQSPTRLNVSPQADSTHISNAMLTGSPQQRTPTSKQLPPIKEPLISKLPPKFDLNNEMSPSKLLAQSVQLGPPAGLSGIFSRLADRSGPEQGSNMMGIRKTPSRTSAYTSGAEDRADLFDEGNKLQSSNGLLEYSNPTNYTSNTARSWSSPRRKDKLVHDVQDQINRRLRDMTDLFSSMASHGPPPMQKPNVPIAKDFSIDFMAKALEDLNAGGDGDVTQFRRSVRDASGMLGASTSTIMQKLPPSDFVDDEDEIATRRDETRSTIGLRSGIALSGERRDNIATRNDSIAFRSPRPKSMVVEGLNFQEENLSDTIVRKDMRRLLLRSPTKSYTNLNSFVEKITPVTRHKFETKAVAKYTYNAQEKGELGFRKGWHMYVIHKQEDNWYVCELGENCGSSRGNVGLVPYNYLVEGDGVF</sequence>
<evidence type="ECO:0000256" key="3">
    <source>
        <dbReference type="ARBA" id="ARBA00022490"/>
    </source>
</evidence>
<feature type="domain" description="SH3" evidence="9">
    <location>
        <begin position="676"/>
        <end position="742"/>
    </location>
</feature>
<dbReference type="CDD" id="cd00174">
    <property type="entry name" value="SH3"/>
    <property type="match status" value="1"/>
</dbReference>
<evidence type="ECO:0000259" key="10">
    <source>
        <dbReference type="PROSITE" id="PS51741"/>
    </source>
</evidence>
<dbReference type="GO" id="GO:0005543">
    <property type="term" value="F:phospholipid binding"/>
    <property type="evidence" value="ECO:0007669"/>
    <property type="project" value="TreeGrafter"/>
</dbReference>
<feature type="compositionally biased region" description="Polar residues" evidence="8">
    <location>
        <begin position="349"/>
        <end position="363"/>
    </location>
</feature>
<keyword evidence="5" id="KW-0206">Cytoskeleton</keyword>
<dbReference type="SMART" id="SM00055">
    <property type="entry name" value="FCH"/>
    <property type="match status" value="1"/>
</dbReference>
<reference evidence="11 12" key="1">
    <citation type="submission" date="2016-10" db="EMBL/GenBank/DDBJ databases">
        <authorList>
            <person name="de Groot N.N."/>
        </authorList>
    </citation>
    <scope>NUCLEOTIDE SEQUENCE [LARGE SCALE GENOMIC DNA]</scope>
    <source>
        <strain evidence="11 12">PYCC 4715</strain>
    </source>
</reference>
<evidence type="ECO:0000256" key="2">
    <source>
        <dbReference type="ARBA" id="ARBA00022443"/>
    </source>
</evidence>
<dbReference type="PANTHER" id="PTHR23065">
    <property type="entry name" value="PROLINE-SERINE-THREONINE PHOSPHATASE INTERACTING PROTEIN 1"/>
    <property type="match status" value="1"/>
</dbReference>
<dbReference type="Gene3D" id="1.20.1270.60">
    <property type="entry name" value="Arfaptin homology (AH) domain/BAR domain"/>
    <property type="match status" value="1"/>
</dbReference>
<evidence type="ECO:0000259" key="9">
    <source>
        <dbReference type="PROSITE" id="PS50002"/>
    </source>
</evidence>
<dbReference type="Gene3D" id="2.30.30.40">
    <property type="entry name" value="SH3 Domains"/>
    <property type="match status" value="1"/>
</dbReference>
<evidence type="ECO:0000313" key="11">
    <source>
        <dbReference type="EMBL" id="SGZ50415.1"/>
    </source>
</evidence>
<keyword evidence="2 6" id="KW-0728">SH3 domain</keyword>
<dbReference type="Pfam" id="PF00018">
    <property type="entry name" value="SH3_1"/>
    <property type="match status" value="1"/>
</dbReference>
<evidence type="ECO:0000313" key="12">
    <source>
        <dbReference type="Proteomes" id="UP000182259"/>
    </source>
</evidence>
<feature type="compositionally biased region" description="Polar residues" evidence="8">
    <location>
        <begin position="456"/>
        <end position="477"/>
    </location>
</feature>
<dbReference type="Pfam" id="PF00611">
    <property type="entry name" value="FCH"/>
    <property type="match status" value="1"/>
</dbReference>
<name>A0A1L0BFP5_9ASCO</name>
<evidence type="ECO:0000256" key="8">
    <source>
        <dbReference type="SAM" id="MobiDB-lite"/>
    </source>
</evidence>
<keyword evidence="4" id="KW-0597">Phosphoprotein</keyword>